<dbReference type="InterPro" id="IPR020845">
    <property type="entry name" value="AMP-binding_CS"/>
</dbReference>
<dbReference type="PROSITE" id="PS00455">
    <property type="entry name" value="AMP_BINDING"/>
    <property type="match status" value="1"/>
</dbReference>
<dbReference type="SUPFAM" id="SSF56801">
    <property type="entry name" value="Acetyl-CoA synthetase-like"/>
    <property type="match status" value="1"/>
</dbReference>
<feature type="domain" description="AMP-dependent synthetase/ligase" evidence="1">
    <location>
        <begin position="8"/>
        <end position="340"/>
    </location>
</feature>
<evidence type="ECO:0000259" key="1">
    <source>
        <dbReference type="Pfam" id="PF00501"/>
    </source>
</evidence>
<dbReference type="EMBL" id="BAAACR010000008">
    <property type="protein sequence ID" value="GAA0210817.1"/>
    <property type="molecule type" value="Genomic_DNA"/>
</dbReference>
<evidence type="ECO:0000313" key="2">
    <source>
        <dbReference type="EMBL" id="GAA0210817.1"/>
    </source>
</evidence>
<reference evidence="2 3" key="1">
    <citation type="journal article" date="2019" name="Int. J. Syst. Evol. Microbiol.">
        <title>The Global Catalogue of Microorganisms (GCM) 10K type strain sequencing project: providing services to taxonomists for standard genome sequencing and annotation.</title>
        <authorList>
            <consortium name="The Broad Institute Genomics Platform"/>
            <consortium name="The Broad Institute Genome Sequencing Center for Infectious Disease"/>
            <person name="Wu L."/>
            <person name="Ma J."/>
        </authorList>
    </citation>
    <scope>NUCLEOTIDE SEQUENCE [LARGE SCALE GENOMIC DNA]</scope>
    <source>
        <strain evidence="2 3">JCM 8542</strain>
    </source>
</reference>
<dbReference type="PANTHER" id="PTHR43767">
    <property type="entry name" value="LONG-CHAIN-FATTY-ACID--COA LIGASE"/>
    <property type="match status" value="1"/>
</dbReference>
<keyword evidence="3" id="KW-1185">Reference proteome</keyword>
<dbReference type="InterPro" id="IPR050237">
    <property type="entry name" value="ATP-dep_AMP-bd_enzyme"/>
</dbReference>
<dbReference type="Gene3D" id="3.40.50.12780">
    <property type="entry name" value="N-terminal domain of ligase-like"/>
    <property type="match status" value="1"/>
</dbReference>
<dbReference type="Pfam" id="PF00501">
    <property type="entry name" value="AMP-binding"/>
    <property type="match status" value="1"/>
</dbReference>
<dbReference type="PANTHER" id="PTHR43767:SF1">
    <property type="entry name" value="NONRIBOSOMAL PEPTIDE SYNTHASE PES1 (EUROFUNG)-RELATED"/>
    <property type="match status" value="1"/>
</dbReference>
<proteinExistence type="predicted"/>
<dbReference type="InterPro" id="IPR042099">
    <property type="entry name" value="ANL_N_sf"/>
</dbReference>
<gene>
    <name evidence="2" type="ORF">GCM10008919_12710</name>
</gene>
<protein>
    <recommendedName>
        <fullName evidence="1">AMP-dependent synthetase/ligase domain-containing protein</fullName>
    </recommendedName>
</protein>
<name>A0ABN0T3B5_9FIRM</name>
<evidence type="ECO:0000313" key="3">
    <source>
        <dbReference type="Proteomes" id="UP001500399"/>
    </source>
</evidence>
<dbReference type="Proteomes" id="UP001500399">
    <property type="component" value="Unassembled WGS sequence"/>
</dbReference>
<sequence>MFFDLKSFAETPALLMENEVWAYNKLFDISEKIAGMVPTRSLVFLVCSNTPASIAAYVGFINHGIVPVMVDKDLDEELFQNLLEKYLPTYIFAEEAHFDFLDRYTQTLHIAGSVLYDLAEQHPFPLHDDLALLMTTSGSTGSPKLVRQSYDNLKANTASIVKYLDLHEDERAVTNLPLHYVYGLSVLNTHLAVDASVVVTDKTLFDRSFWQLMREKKVTNLSGVPYTYAMLKRLRFFRMDLPALRTLTQAGGKLDPELHAQFAEFAAREGKSFVVMYGAAEATARMGYLPPQDALEKVGAMGVAIPGGRFALIDEVGAEITAVDTVGELVYYGANVTLGYAEGGADLARGDERHGRYETGDLARRDADGYYTIVGRKRRFLKMFGKRTNLQEVEHILRRQFGEVEVACAGVDDHLHIFVTQEALVPAIVPFLSAKLGLHHTALTAKYIAEIPKNASGKTVYRALEQYYDV</sequence>
<dbReference type="RefSeq" id="WP_304986954.1">
    <property type="nucleotide sequence ID" value="NZ_BAAACR010000008.1"/>
</dbReference>
<organism evidence="2 3">
    <name type="scientific">Selenomonas dianae</name>
    <dbReference type="NCBI Taxonomy" id="135079"/>
    <lineage>
        <taxon>Bacteria</taxon>
        <taxon>Bacillati</taxon>
        <taxon>Bacillota</taxon>
        <taxon>Negativicutes</taxon>
        <taxon>Selenomonadales</taxon>
        <taxon>Selenomonadaceae</taxon>
        <taxon>Selenomonas</taxon>
    </lineage>
</organism>
<accession>A0ABN0T3B5</accession>
<dbReference type="InterPro" id="IPR000873">
    <property type="entry name" value="AMP-dep_synth/lig_dom"/>
</dbReference>
<comment type="caution">
    <text evidence="2">The sequence shown here is derived from an EMBL/GenBank/DDBJ whole genome shotgun (WGS) entry which is preliminary data.</text>
</comment>